<evidence type="ECO:0000313" key="2">
    <source>
        <dbReference type="Proteomes" id="UP000279275"/>
    </source>
</evidence>
<protein>
    <recommendedName>
        <fullName evidence="3">ESX-1 secretion-associated protein</fullName>
    </recommendedName>
</protein>
<reference evidence="1 2" key="1">
    <citation type="submission" date="2018-10" db="EMBL/GenBank/DDBJ databases">
        <title>Isolation from cow dung.</title>
        <authorList>
            <person name="Ling L."/>
        </authorList>
    </citation>
    <scope>NUCLEOTIDE SEQUENCE [LARGE SCALE GENOMIC DNA]</scope>
    <source>
        <strain evidence="1 2">NEAU-LL90</strain>
    </source>
</reference>
<dbReference type="AlphaFoldDB" id="A0A3M2LEI0"/>
<sequence length="100" mass="10330">MLFDPEYVLGFADRIEPAADATAAHAQAVTAIGFEAGHAGQAYSEQGAKLADGLDGIVTMLRDWSATSSATAAALRTAVTAMTGVDDRFRGRLDGLNSGQ</sequence>
<comment type="caution">
    <text evidence="1">The sequence shown here is derived from an EMBL/GenBank/DDBJ whole genome shotgun (WGS) entry which is preliminary data.</text>
</comment>
<evidence type="ECO:0008006" key="3">
    <source>
        <dbReference type="Google" id="ProtNLM"/>
    </source>
</evidence>
<name>A0A3M2LEI0_9NOCA</name>
<dbReference type="Proteomes" id="UP000279275">
    <property type="component" value="Unassembled WGS sequence"/>
</dbReference>
<keyword evidence="2" id="KW-1185">Reference proteome</keyword>
<dbReference type="RefSeq" id="WP_122186154.1">
    <property type="nucleotide sequence ID" value="NZ_RFFH01000001.1"/>
</dbReference>
<accession>A0A3M2LEI0</accession>
<evidence type="ECO:0000313" key="1">
    <source>
        <dbReference type="EMBL" id="RMI35180.1"/>
    </source>
</evidence>
<proteinExistence type="predicted"/>
<gene>
    <name evidence="1" type="ORF">EBN03_02440</name>
</gene>
<dbReference type="OrthoDB" id="4556146at2"/>
<organism evidence="1 2">
    <name type="scientific">Nocardia stercoris</name>
    <dbReference type="NCBI Taxonomy" id="2483361"/>
    <lineage>
        <taxon>Bacteria</taxon>
        <taxon>Bacillati</taxon>
        <taxon>Actinomycetota</taxon>
        <taxon>Actinomycetes</taxon>
        <taxon>Mycobacteriales</taxon>
        <taxon>Nocardiaceae</taxon>
        <taxon>Nocardia</taxon>
    </lineage>
</organism>
<dbReference type="EMBL" id="RFFH01000001">
    <property type="protein sequence ID" value="RMI35180.1"/>
    <property type="molecule type" value="Genomic_DNA"/>
</dbReference>